<accession>A0ABD0L4I4</accession>
<dbReference type="Gene3D" id="1.20.1250.20">
    <property type="entry name" value="MFS general substrate transporter like domains"/>
    <property type="match status" value="1"/>
</dbReference>
<feature type="transmembrane region" description="Helical" evidence="5">
    <location>
        <begin position="301"/>
        <end position="320"/>
    </location>
</feature>
<feature type="transmembrane region" description="Helical" evidence="5">
    <location>
        <begin position="97"/>
        <end position="117"/>
    </location>
</feature>
<reference evidence="7 8" key="1">
    <citation type="journal article" date="2023" name="Sci. Data">
        <title>Genome assembly of the Korean intertidal mud-creeper Batillaria attramentaria.</title>
        <authorList>
            <person name="Patra A.K."/>
            <person name="Ho P.T."/>
            <person name="Jun S."/>
            <person name="Lee S.J."/>
            <person name="Kim Y."/>
            <person name="Won Y.J."/>
        </authorList>
    </citation>
    <scope>NUCLEOTIDE SEQUENCE [LARGE SCALE GENOMIC DNA]</scope>
    <source>
        <strain evidence="7">Wonlab-2016</strain>
    </source>
</reference>
<feature type="transmembrane region" description="Helical" evidence="5">
    <location>
        <begin position="271"/>
        <end position="292"/>
    </location>
</feature>
<dbReference type="PANTHER" id="PTHR24064">
    <property type="entry name" value="SOLUTE CARRIER FAMILY 22 MEMBER"/>
    <property type="match status" value="1"/>
</dbReference>
<proteinExistence type="predicted"/>
<feature type="transmembrane region" description="Helical" evidence="5">
    <location>
        <begin position="332"/>
        <end position="353"/>
    </location>
</feature>
<evidence type="ECO:0000256" key="4">
    <source>
        <dbReference type="ARBA" id="ARBA00023136"/>
    </source>
</evidence>
<dbReference type="InterPro" id="IPR036259">
    <property type="entry name" value="MFS_trans_sf"/>
</dbReference>
<keyword evidence="2 5" id="KW-0812">Transmembrane</keyword>
<feature type="non-terminal residue" evidence="7">
    <location>
        <position position="1"/>
    </location>
</feature>
<name>A0ABD0L4I4_9CAEN</name>
<sequence length="453" mass="50468">PNRTDRCEAGDWEYGVSEKEMTVVMEWDLVCDQAYLVHLATTVYYIGVMLGGFLCGYLSDYLGRRPVMLTTLALLTVLGVGLAFVRQFVVFLVMRFFLGFCAQALQNVSYVLAIELFPVHHRASAGTLAEIAWDWRLIELAISVPSVLAISYFWLVPESLRWLLVRGRTKQAADLVERVAAFNKLDNPLGDYPEDVLNALQINHGHDNNDNKMNAKDAATSNRRCCGSLRQLFASPTMRKRNLVMFYVWLAGNVAYWGLTFNSTSLAGNRFLNFTLGASVEFVAYSIAIFVVRRFGRRNPLCAYFMVTTVCCLAVGLIPYRTADGTDLSVMVTAFSVMGKFAVGGIFSIIELYTVEIYPTVLRNVGAGFCAFWGRLGAGFYTFRQMPSILFGSMTLLGGGLILILPDTSNLHLPDTVYEIDVQKPGQDVPPAKGEKQYYVTAPLLYTERVSCV</sequence>
<dbReference type="GO" id="GO:0016020">
    <property type="term" value="C:membrane"/>
    <property type="evidence" value="ECO:0007669"/>
    <property type="project" value="UniProtKB-SubCell"/>
</dbReference>
<comment type="subcellular location">
    <subcellularLocation>
        <location evidence="1">Membrane</location>
        <topology evidence="1">Multi-pass membrane protein</topology>
    </subcellularLocation>
</comment>
<keyword evidence="4 5" id="KW-0472">Membrane</keyword>
<dbReference type="EMBL" id="JACVVK020000087">
    <property type="protein sequence ID" value="KAK7494050.1"/>
    <property type="molecule type" value="Genomic_DNA"/>
</dbReference>
<dbReference type="PROSITE" id="PS50850">
    <property type="entry name" value="MFS"/>
    <property type="match status" value="1"/>
</dbReference>
<dbReference type="InterPro" id="IPR011701">
    <property type="entry name" value="MFS"/>
</dbReference>
<evidence type="ECO:0000256" key="5">
    <source>
        <dbReference type="SAM" id="Phobius"/>
    </source>
</evidence>
<dbReference type="Proteomes" id="UP001519460">
    <property type="component" value="Unassembled WGS sequence"/>
</dbReference>
<organism evidence="7 8">
    <name type="scientific">Batillaria attramentaria</name>
    <dbReference type="NCBI Taxonomy" id="370345"/>
    <lineage>
        <taxon>Eukaryota</taxon>
        <taxon>Metazoa</taxon>
        <taxon>Spiralia</taxon>
        <taxon>Lophotrochozoa</taxon>
        <taxon>Mollusca</taxon>
        <taxon>Gastropoda</taxon>
        <taxon>Caenogastropoda</taxon>
        <taxon>Sorbeoconcha</taxon>
        <taxon>Cerithioidea</taxon>
        <taxon>Batillariidae</taxon>
        <taxon>Batillaria</taxon>
    </lineage>
</organism>
<dbReference type="AlphaFoldDB" id="A0ABD0L4I4"/>
<evidence type="ECO:0000256" key="2">
    <source>
        <dbReference type="ARBA" id="ARBA00022692"/>
    </source>
</evidence>
<feature type="domain" description="Major facilitator superfamily (MFS) profile" evidence="6">
    <location>
        <begin position="1"/>
        <end position="417"/>
    </location>
</feature>
<dbReference type="SUPFAM" id="SSF103473">
    <property type="entry name" value="MFS general substrate transporter"/>
    <property type="match status" value="1"/>
</dbReference>
<keyword evidence="8" id="KW-1185">Reference proteome</keyword>
<evidence type="ECO:0000256" key="1">
    <source>
        <dbReference type="ARBA" id="ARBA00004141"/>
    </source>
</evidence>
<protein>
    <recommendedName>
        <fullName evidence="6">Major facilitator superfamily (MFS) profile domain-containing protein</fullName>
    </recommendedName>
</protein>
<feature type="transmembrane region" description="Helical" evidence="5">
    <location>
        <begin position="65"/>
        <end position="85"/>
    </location>
</feature>
<feature type="transmembrane region" description="Helical" evidence="5">
    <location>
        <begin position="365"/>
        <end position="383"/>
    </location>
</feature>
<feature type="transmembrane region" description="Helical" evidence="5">
    <location>
        <begin position="35"/>
        <end position="59"/>
    </location>
</feature>
<evidence type="ECO:0000259" key="6">
    <source>
        <dbReference type="PROSITE" id="PS50850"/>
    </source>
</evidence>
<gene>
    <name evidence="7" type="ORF">BaRGS_00014708</name>
</gene>
<dbReference type="Pfam" id="PF07690">
    <property type="entry name" value="MFS_1"/>
    <property type="match status" value="1"/>
</dbReference>
<feature type="transmembrane region" description="Helical" evidence="5">
    <location>
        <begin position="137"/>
        <end position="156"/>
    </location>
</feature>
<dbReference type="InterPro" id="IPR020846">
    <property type="entry name" value="MFS_dom"/>
</dbReference>
<evidence type="ECO:0000313" key="8">
    <source>
        <dbReference type="Proteomes" id="UP001519460"/>
    </source>
</evidence>
<keyword evidence="3 5" id="KW-1133">Transmembrane helix</keyword>
<evidence type="ECO:0000256" key="3">
    <source>
        <dbReference type="ARBA" id="ARBA00022989"/>
    </source>
</evidence>
<comment type="caution">
    <text evidence="7">The sequence shown here is derived from an EMBL/GenBank/DDBJ whole genome shotgun (WGS) entry which is preliminary data.</text>
</comment>
<feature type="transmembrane region" description="Helical" evidence="5">
    <location>
        <begin position="389"/>
        <end position="405"/>
    </location>
</feature>
<evidence type="ECO:0000313" key="7">
    <source>
        <dbReference type="EMBL" id="KAK7494050.1"/>
    </source>
</evidence>
<feature type="transmembrane region" description="Helical" evidence="5">
    <location>
        <begin position="243"/>
        <end position="259"/>
    </location>
</feature>